<protein>
    <submittedName>
        <fullName evidence="2">DUF2325 domain-containing protein</fullName>
    </submittedName>
</protein>
<evidence type="ECO:0000313" key="2">
    <source>
        <dbReference type="EMBL" id="MCB6182427.1"/>
    </source>
</evidence>
<dbReference type="EMBL" id="JAJBZT010000001">
    <property type="protein sequence ID" value="MCB6182427.1"/>
    <property type="molecule type" value="Genomic_DNA"/>
</dbReference>
<dbReference type="InterPro" id="IPR016772">
    <property type="entry name" value="UCP020408"/>
</dbReference>
<name>A0ABS8D2N8_9NEIS</name>
<dbReference type="PIRSF" id="PIRSF020408">
    <property type="entry name" value="UCP020408"/>
    <property type="match status" value="1"/>
</dbReference>
<comment type="similarity">
    <text evidence="1">Belongs to the UPF0751 family.</text>
</comment>
<dbReference type="Pfam" id="PF10087">
    <property type="entry name" value="DUF2325"/>
    <property type="match status" value="1"/>
</dbReference>
<dbReference type="Proteomes" id="UP001165395">
    <property type="component" value="Unassembled WGS sequence"/>
</dbReference>
<organism evidence="2 3">
    <name type="scientific">Leeia speluncae</name>
    <dbReference type="NCBI Taxonomy" id="2884804"/>
    <lineage>
        <taxon>Bacteria</taxon>
        <taxon>Pseudomonadati</taxon>
        <taxon>Pseudomonadota</taxon>
        <taxon>Betaproteobacteria</taxon>
        <taxon>Neisseriales</taxon>
        <taxon>Leeiaceae</taxon>
        <taxon>Leeia</taxon>
    </lineage>
</organism>
<accession>A0ABS8D2N8</accession>
<evidence type="ECO:0000313" key="3">
    <source>
        <dbReference type="Proteomes" id="UP001165395"/>
    </source>
</evidence>
<keyword evidence="3" id="KW-1185">Reference proteome</keyword>
<evidence type="ECO:0000256" key="1">
    <source>
        <dbReference type="ARBA" id="ARBA00007189"/>
    </source>
</evidence>
<dbReference type="RefSeq" id="WP_227178135.1">
    <property type="nucleotide sequence ID" value="NZ_JAJBZT010000001.1"/>
</dbReference>
<reference evidence="2" key="1">
    <citation type="submission" date="2021-10" db="EMBL/GenBank/DDBJ databases">
        <title>The complete genome sequence of Leeia sp. TBRC 13508.</title>
        <authorList>
            <person name="Charoenyingcharoen P."/>
            <person name="Yukphan P."/>
        </authorList>
    </citation>
    <scope>NUCLEOTIDE SEQUENCE</scope>
    <source>
        <strain evidence="2">TBRC 13508</strain>
    </source>
</reference>
<proteinExistence type="inferred from homology"/>
<sequence length="112" mass="12273">MNAILVGADTLGNIPGLLANQGIGILKHISGRNASHQRKLPGLPKDTDILILFTDFVGHNVMRHFRMLAQEKSIPILACRRSTCALLEGLQQAGLCKENQCDTCPNQTRKKN</sequence>
<gene>
    <name evidence="2" type="ORF">LIN78_02525</name>
</gene>
<comment type="caution">
    <text evidence="2">The sequence shown here is derived from an EMBL/GenBank/DDBJ whole genome shotgun (WGS) entry which is preliminary data.</text>
</comment>